<feature type="binding site" evidence="11">
    <location>
        <position position="126"/>
    </location>
    <ligand>
        <name>ATP</name>
        <dbReference type="ChEBI" id="CHEBI:30616"/>
    </ligand>
</feature>
<keyword evidence="6 11" id="KW-0547">Nucleotide-binding</keyword>
<dbReference type="CDD" id="cd01170">
    <property type="entry name" value="THZ_kinase"/>
    <property type="match status" value="1"/>
</dbReference>
<evidence type="ECO:0000256" key="10">
    <source>
        <dbReference type="ARBA" id="ARBA00022977"/>
    </source>
</evidence>
<dbReference type="EMBL" id="MELK01000053">
    <property type="protein sequence ID" value="OFW55519.1"/>
    <property type="molecule type" value="Genomic_DNA"/>
</dbReference>
<evidence type="ECO:0000256" key="2">
    <source>
        <dbReference type="ARBA" id="ARBA00001946"/>
    </source>
</evidence>
<keyword evidence="8 11" id="KW-0067">ATP-binding</keyword>
<sequence length="273" mass="27828">MVGEFDVQGFLKKRLEIISVGKPLIHHITNFVVMNETANVTLCLGALPVMAHAVQEAAEMASQAHALVINIGTLYPEMVEAMVAAGKAANQAGVPIILDPVGAGATSYRTRVAQSLLDEIQFATVRGNAAEIAVLAGEAAEIRGVESVSAGAGAEQIAKQAADQLGCVAAVTGAVDVVSDGNKVFRVSNGHPIMCGITGTGCMATTTIAVLLASGEPYVEATAAALGLFGLAGEHAAKASGGRPGSFHVELYNSLYELAGSGDLEGLRVEMSA</sequence>
<evidence type="ECO:0000256" key="1">
    <source>
        <dbReference type="ARBA" id="ARBA00001771"/>
    </source>
</evidence>
<dbReference type="Gene3D" id="3.40.1190.20">
    <property type="match status" value="1"/>
</dbReference>
<comment type="cofactor">
    <cofactor evidence="2 11">
        <name>Mg(2+)</name>
        <dbReference type="ChEBI" id="CHEBI:18420"/>
    </cofactor>
</comment>
<dbReference type="NCBIfam" id="NF006830">
    <property type="entry name" value="PRK09355.1"/>
    <property type="match status" value="1"/>
</dbReference>
<comment type="pathway">
    <text evidence="3 11">Cofactor biosynthesis; thiamine diphosphate biosynthesis; 4-methyl-5-(2-phosphoethyl)-thiazole from 5-(2-hydroxyethyl)-4-methylthiazole: step 1/1.</text>
</comment>
<proteinExistence type="inferred from homology"/>
<dbReference type="EC" id="2.7.1.50" evidence="11"/>
<dbReference type="PIRSF" id="PIRSF000513">
    <property type="entry name" value="Thz_kinase"/>
    <property type="match status" value="1"/>
</dbReference>
<dbReference type="HAMAP" id="MF_00228">
    <property type="entry name" value="Thz_kinase"/>
    <property type="match status" value="1"/>
</dbReference>
<dbReference type="AlphaFoldDB" id="A0A1F2WFB0"/>
<evidence type="ECO:0000256" key="9">
    <source>
        <dbReference type="ARBA" id="ARBA00022842"/>
    </source>
</evidence>
<reference evidence="12 13" key="1">
    <citation type="journal article" date="2016" name="Nat. Commun.">
        <title>Thousands of microbial genomes shed light on interconnected biogeochemical processes in an aquifer system.</title>
        <authorList>
            <person name="Anantharaman K."/>
            <person name="Brown C.T."/>
            <person name="Hug L.A."/>
            <person name="Sharon I."/>
            <person name="Castelle C.J."/>
            <person name="Probst A.J."/>
            <person name="Thomas B.C."/>
            <person name="Singh A."/>
            <person name="Wilkins M.J."/>
            <person name="Karaoz U."/>
            <person name="Brodie E.L."/>
            <person name="Williams K.H."/>
            <person name="Hubbard S.S."/>
            <person name="Banfield J.F."/>
        </authorList>
    </citation>
    <scope>NUCLEOTIDE SEQUENCE [LARGE SCALE GENOMIC DNA]</scope>
</reference>
<accession>A0A1F2WFB0</accession>
<feature type="binding site" evidence="11">
    <location>
        <position position="50"/>
    </location>
    <ligand>
        <name>substrate</name>
    </ligand>
</feature>
<dbReference type="SUPFAM" id="SSF53613">
    <property type="entry name" value="Ribokinase-like"/>
    <property type="match status" value="1"/>
</dbReference>
<evidence type="ECO:0000256" key="3">
    <source>
        <dbReference type="ARBA" id="ARBA00004868"/>
    </source>
</evidence>
<dbReference type="InterPro" id="IPR000417">
    <property type="entry name" value="Hyethyz_kinase"/>
</dbReference>
<dbReference type="Proteomes" id="UP000177876">
    <property type="component" value="Unassembled WGS sequence"/>
</dbReference>
<organism evidence="12 13">
    <name type="scientific">Candidatus Solincola sediminis</name>
    <dbReference type="NCBI Taxonomy" id="1797199"/>
    <lineage>
        <taxon>Bacteria</taxon>
        <taxon>Bacillati</taxon>
        <taxon>Actinomycetota</taxon>
        <taxon>Candidatus Geothermincolia</taxon>
        <taxon>Candidatus Geothermincolales</taxon>
        <taxon>Candidatus Geothermincolaceae</taxon>
        <taxon>Candidatus Solincola</taxon>
    </lineage>
</organism>
<dbReference type="Pfam" id="PF02110">
    <property type="entry name" value="HK"/>
    <property type="match status" value="1"/>
</dbReference>
<dbReference type="STRING" id="1797197.A2Y75_09390"/>
<dbReference type="UniPathway" id="UPA00060">
    <property type="reaction ID" value="UER00139"/>
</dbReference>
<evidence type="ECO:0000313" key="12">
    <source>
        <dbReference type="EMBL" id="OFW55519.1"/>
    </source>
</evidence>
<dbReference type="GO" id="GO:0000287">
    <property type="term" value="F:magnesium ion binding"/>
    <property type="evidence" value="ECO:0007669"/>
    <property type="project" value="UniProtKB-UniRule"/>
</dbReference>
<comment type="caution">
    <text evidence="12">The sequence shown here is derived from an EMBL/GenBank/DDBJ whole genome shotgun (WGS) entry which is preliminary data.</text>
</comment>
<dbReference type="PRINTS" id="PR01099">
    <property type="entry name" value="HYETHTZKNASE"/>
</dbReference>
<evidence type="ECO:0000256" key="8">
    <source>
        <dbReference type="ARBA" id="ARBA00022840"/>
    </source>
</evidence>
<gene>
    <name evidence="11" type="primary">thiM</name>
    <name evidence="12" type="ORF">A2Y75_09390</name>
</gene>
<dbReference type="GO" id="GO:0004417">
    <property type="term" value="F:hydroxyethylthiazole kinase activity"/>
    <property type="evidence" value="ECO:0007669"/>
    <property type="project" value="UniProtKB-UniRule"/>
</dbReference>
<dbReference type="NCBIfam" id="TIGR00694">
    <property type="entry name" value="thiM"/>
    <property type="match status" value="1"/>
</dbReference>
<dbReference type="InterPro" id="IPR029056">
    <property type="entry name" value="Ribokinase-like"/>
</dbReference>
<keyword evidence="5 11" id="KW-0479">Metal-binding</keyword>
<evidence type="ECO:0000256" key="7">
    <source>
        <dbReference type="ARBA" id="ARBA00022777"/>
    </source>
</evidence>
<dbReference type="GO" id="GO:0009229">
    <property type="term" value="P:thiamine diphosphate biosynthetic process"/>
    <property type="evidence" value="ECO:0007669"/>
    <property type="project" value="UniProtKB-UniRule"/>
</dbReference>
<protein>
    <recommendedName>
        <fullName evidence="11">Hydroxyethylthiazole kinase</fullName>
        <ecNumber evidence="11">2.7.1.50</ecNumber>
    </recommendedName>
    <alternativeName>
        <fullName evidence="11">4-methyl-5-beta-hydroxyethylthiazole kinase</fullName>
        <shortName evidence="11">TH kinase</shortName>
        <shortName evidence="11">Thz kinase</shortName>
    </alternativeName>
</protein>
<dbReference type="GO" id="GO:0005524">
    <property type="term" value="F:ATP binding"/>
    <property type="evidence" value="ECO:0007669"/>
    <property type="project" value="UniProtKB-UniRule"/>
</dbReference>
<evidence type="ECO:0000256" key="5">
    <source>
        <dbReference type="ARBA" id="ARBA00022723"/>
    </source>
</evidence>
<evidence type="ECO:0000313" key="13">
    <source>
        <dbReference type="Proteomes" id="UP000177876"/>
    </source>
</evidence>
<keyword evidence="10 11" id="KW-0784">Thiamine biosynthesis</keyword>
<evidence type="ECO:0000256" key="4">
    <source>
        <dbReference type="ARBA" id="ARBA00022679"/>
    </source>
</evidence>
<feature type="binding site" evidence="11">
    <location>
        <position position="199"/>
    </location>
    <ligand>
        <name>substrate</name>
    </ligand>
</feature>
<comment type="function">
    <text evidence="11">Catalyzes the phosphorylation of the hydroxyl group of 4-methyl-5-beta-hydroxyethylthiazole (THZ).</text>
</comment>
<name>A0A1F2WFB0_9ACTN</name>
<comment type="catalytic activity">
    <reaction evidence="1 11">
        <text>5-(2-hydroxyethyl)-4-methylthiazole + ATP = 4-methyl-5-(2-phosphooxyethyl)-thiazole + ADP + H(+)</text>
        <dbReference type="Rhea" id="RHEA:24212"/>
        <dbReference type="ChEBI" id="CHEBI:15378"/>
        <dbReference type="ChEBI" id="CHEBI:17957"/>
        <dbReference type="ChEBI" id="CHEBI:30616"/>
        <dbReference type="ChEBI" id="CHEBI:58296"/>
        <dbReference type="ChEBI" id="CHEBI:456216"/>
        <dbReference type="EC" id="2.7.1.50"/>
    </reaction>
</comment>
<evidence type="ECO:0000256" key="11">
    <source>
        <dbReference type="HAMAP-Rule" id="MF_00228"/>
    </source>
</evidence>
<keyword evidence="4 11" id="KW-0808">Transferase</keyword>
<comment type="similarity">
    <text evidence="11">Belongs to the Thz kinase family.</text>
</comment>
<feature type="binding site" evidence="11">
    <location>
        <position position="172"/>
    </location>
    <ligand>
        <name>ATP</name>
        <dbReference type="ChEBI" id="CHEBI:30616"/>
    </ligand>
</feature>
<dbReference type="GO" id="GO:0009228">
    <property type="term" value="P:thiamine biosynthetic process"/>
    <property type="evidence" value="ECO:0007669"/>
    <property type="project" value="UniProtKB-KW"/>
</dbReference>
<keyword evidence="9 11" id="KW-0460">Magnesium</keyword>
<evidence type="ECO:0000256" key="6">
    <source>
        <dbReference type="ARBA" id="ARBA00022741"/>
    </source>
</evidence>
<keyword evidence="7 11" id="KW-0418">Kinase</keyword>